<keyword evidence="2" id="KW-1185">Reference proteome</keyword>
<reference evidence="2" key="1">
    <citation type="submission" date="2024-07" db="EMBL/GenBank/DDBJ databases">
        <title>Two chromosome-level genome assemblies of Korean endemic species Abeliophyllum distichum and Forsythia ovata (Oleaceae).</title>
        <authorList>
            <person name="Jang H."/>
        </authorList>
    </citation>
    <scope>NUCLEOTIDE SEQUENCE [LARGE SCALE GENOMIC DNA]</scope>
</reference>
<gene>
    <name evidence="1" type="ORF">Adt_27361</name>
</gene>
<dbReference type="EMBL" id="JBFOLK010000008">
    <property type="protein sequence ID" value="KAL2491733.1"/>
    <property type="molecule type" value="Genomic_DNA"/>
</dbReference>
<proteinExistence type="predicted"/>
<name>A0ABD1RTI1_9LAMI</name>
<accession>A0ABD1RTI1</accession>
<protein>
    <submittedName>
        <fullName evidence="1">Cleavage and polyadenylation specificity factor subunit 1</fullName>
    </submittedName>
</protein>
<dbReference type="AlphaFoldDB" id="A0ABD1RTI1"/>
<evidence type="ECO:0000313" key="1">
    <source>
        <dbReference type="EMBL" id="KAL2491733.1"/>
    </source>
</evidence>
<dbReference type="Proteomes" id="UP001604336">
    <property type="component" value="Unassembled WGS sequence"/>
</dbReference>
<organism evidence="1 2">
    <name type="scientific">Abeliophyllum distichum</name>
    <dbReference type="NCBI Taxonomy" id="126358"/>
    <lineage>
        <taxon>Eukaryota</taxon>
        <taxon>Viridiplantae</taxon>
        <taxon>Streptophyta</taxon>
        <taxon>Embryophyta</taxon>
        <taxon>Tracheophyta</taxon>
        <taxon>Spermatophyta</taxon>
        <taxon>Magnoliopsida</taxon>
        <taxon>eudicotyledons</taxon>
        <taxon>Gunneridae</taxon>
        <taxon>Pentapetalae</taxon>
        <taxon>asterids</taxon>
        <taxon>lamiids</taxon>
        <taxon>Lamiales</taxon>
        <taxon>Oleaceae</taxon>
        <taxon>Forsythieae</taxon>
        <taxon>Abeliophyllum</taxon>
    </lineage>
</organism>
<sequence>MYCRYYSHSSIYSHSGIEHCASGFISYSAADFTPRILPVSANDLDSDWPTPNKSIGPIPNLITAAANVLEIYTIRVQEDSSSPVDSKNPAELKCGGVLAGISEASLELVCHYRFLKQCAF</sequence>
<comment type="caution">
    <text evidence="1">The sequence shown here is derived from an EMBL/GenBank/DDBJ whole genome shotgun (WGS) entry which is preliminary data.</text>
</comment>
<evidence type="ECO:0000313" key="2">
    <source>
        <dbReference type="Proteomes" id="UP001604336"/>
    </source>
</evidence>